<organism evidence="1 2">
    <name type="scientific">Linum trigynum</name>
    <dbReference type="NCBI Taxonomy" id="586398"/>
    <lineage>
        <taxon>Eukaryota</taxon>
        <taxon>Viridiplantae</taxon>
        <taxon>Streptophyta</taxon>
        <taxon>Embryophyta</taxon>
        <taxon>Tracheophyta</taxon>
        <taxon>Spermatophyta</taxon>
        <taxon>Magnoliopsida</taxon>
        <taxon>eudicotyledons</taxon>
        <taxon>Gunneridae</taxon>
        <taxon>Pentapetalae</taxon>
        <taxon>rosids</taxon>
        <taxon>fabids</taxon>
        <taxon>Malpighiales</taxon>
        <taxon>Linaceae</taxon>
        <taxon>Linum</taxon>
    </lineage>
</organism>
<sequence>MDALLMALFEGVEKGFAKEAAKKKMYLAAAIVAQGGDSQLLSTWFHPGFLSGILFSAQPFVEWLQNAESESEEE</sequence>
<evidence type="ECO:0000313" key="1">
    <source>
        <dbReference type="EMBL" id="CAL1359132.1"/>
    </source>
</evidence>
<dbReference type="Gene3D" id="1.25.40.180">
    <property type="match status" value="1"/>
</dbReference>
<dbReference type="Proteomes" id="UP001497516">
    <property type="component" value="Chromosome 10"/>
</dbReference>
<keyword evidence="2" id="KW-1185">Reference proteome</keyword>
<accession>A0AAV2CT87</accession>
<proteinExistence type="predicted"/>
<reference evidence="1 2" key="1">
    <citation type="submission" date="2024-04" db="EMBL/GenBank/DDBJ databases">
        <authorList>
            <person name="Fracassetti M."/>
        </authorList>
    </citation>
    <scope>NUCLEOTIDE SEQUENCE [LARGE SCALE GENOMIC DNA]</scope>
</reference>
<name>A0AAV2CT87_9ROSI</name>
<dbReference type="AlphaFoldDB" id="A0AAV2CT87"/>
<gene>
    <name evidence="1" type="ORF">LTRI10_LOCUS6639</name>
</gene>
<protein>
    <submittedName>
        <fullName evidence="1">Uncharacterized protein</fullName>
    </submittedName>
</protein>
<evidence type="ECO:0000313" key="2">
    <source>
        <dbReference type="Proteomes" id="UP001497516"/>
    </source>
</evidence>
<dbReference type="EMBL" id="OZ034814">
    <property type="protein sequence ID" value="CAL1359132.1"/>
    <property type="molecule type" value="Genomic_DNA"/>
</dbReference>